<feature type="region of interest" description="Disordered" evidence="1">
    <location>
        <begin position="285"/>
        <end position="307"/>
    </location>
</feature>
<dbReference type="EMBL" id="LWCA01000363">
    <property type="protein sequence ID" value="OAF68927.1"/>
    <property type="molecule type" value="Genomic_DNA"/>
</dbReference>
<gene>
    <name evidence="2" type="ORF">A3Q56_03300</name>
</gene>
<dbReference type="Proteomes" id="UP000078046">
    <property type="component" value="Unassembled WGS sequence"/>
</dbReference>
<organism evidence="2 3">
    <name type="scientific">Intoshia linei</name>
    <dbReference type="NCBI Taxonomy" id="1819745"/>
    <lineage>
        <taxon>Eukaryota</taxon>
        <taxon>Metazoa</taxon>
        <taxon>Spiralia</taxon>
        <taxon>Lophotrochozoa</taxon>
        <taxon>Mesozoa</taxon>
        <taxon>Orthonectida</taxon>
        <taxon>Rhopaluridae</taxon>
        <taxon>Intoshia</taxon>
    </lineage>
</organism>
<dbReference type="AlphaFoldDB" id="A0A177B3R7"/>
<dbReference type="PANTHER" id="PTHR16078:SF1">
    <property type="entry name" value="COILED-COIL DOMAIN-CONTAINING PROTEIN 87"/>
    <property type="match status" value="1"/>
</dbReference>
<feature type="compositionally biased region" description="Low complexity" evidence="1">
    <location>
        <begin position="285"/>
        <end position="301"/>
    </location>
</feature>
<protein>
    <submittedName>
        <fullName evidence="2">Uncharacterized protein</fullName>
    </submittedName>
</protein>
<evidence type="ECO:0000313" key="3">
    <source>
        <dbReference type="Proteomes" id="UP000078046"/>
    </source>
</evidence>
<reference evidence="2 3" key="1">
    <citation type="submission" date="2016-04" db="EMBL/GenBank/DDBJ databases">
        <title>The genome of Intoshia linei affirms orthonectids as highly simplified spiralians.</title>
        <authorList>
            <person name="Mikhailov K.V."/>
            <person name="Slusarev G.S."/>
            <person name="Nikitin M.A."/>
            <person name="Logacheva M.D."/>
            <person name="Penin A."/>
            <person name="Aleoshin V."/>
            <person name="Panchin Y.V."/>
        </authorList>
    </citation>
    <scope>NUCLEOTIDE SEQUENCE [LARGE SCALE GENOMIC DNA]</scope>
    <source>
        <strain evidence="2">Intl2013</strain>
        <tissue evidence="2">Whole animal</tissue>
    </source>
</reference>
<evidence type="ECO:0000256" key="1">
    <source>
        <dbReference type="SAM" id="MobiDB-lite"/>
    </source>
</evidence>
<proteinExistence type="predicted"/>
<keyword evidence="3" id="KW-1185">Reference proteome</keyword>
<evidence type="ECO:0000313" key="2">
    <source>
        <dbReference type="EMBL" id="OAF68927.1"/>
    </source>
</evidence>
<name>A0A177B3R7_9BILA</name>
<dbReference type="InterPro" id="IPR037383">
    <property type="entry name" value="CCDC87"/>
</dbReference>
<comment type="caution">
    <text evidence="2">The sequence shown here is derived from an EMBL/GenBank/DDBJ whole genome shotgun (WGS) entry which is preliminary data.</text>
</comment>
<dbReference type="OrthoDB" id="67750at2759"/>
<accession>A0A177B3R7</accession>
<sequence>MKLTKNAKIQKKTWVNPLEFDFEDYLRFTATKKLDFLPGIFHFFDQKDDKAIEKDKLEKLKLNLKGNLKFTIIDEPKSKLESKRQEIIDKLKKENKFVSGLWNPKCVLLGGLGNEPDVEDIAFSDESSQDSVVDEKENLQDQLFLLGNRESKRSKSFHKQSLESDAYKELNQRKTEKDVVYEIQQTLNYIWQVFQIDSMEYKMNMASKYNSEAFEPIRNQAIQIWNYLTHLVKQRERLLDKYKTFEIEASNPFRFYEKNGYKKRIIENKLRDYFDNCSTLILKKSQSSPKTSSTSNPTSGPIPLLGNTGGLLPVNNILTMPNRDPTTRLKHLVL</sequence>
<dbReference type="PANTHER" id="PTHR16078">
    <property type="entry name" value="COILED-COIL DOMAIN-CONTAINING PROTEIN 87"/>
    <property type="match status" value="1"/>
</dbReference>